<dbReference type="CDD" id="cd00082">
    <property type="entry name" value="HisKA"/>
    <property type="match status" value="1"/>
</dbReference>
<dbReference type="SMART" id="SM00388">
    <property type="entry name" value="HisKA"/>
    <property type="match status" value="1"/>
</dbReference>
<dbReference type="SMART" id="SM00091">
    <property type="entry name" value="PAS"/>
    <property type="match status" value="1"/>
</dbReference>
<comment type="subcellular location">
    <subcellularLocation>
        <location evidence="2">Cell inner membrane</location>
        <topology evidence="2">Multi-pass membrane protein</topology>
    </subcellularLocation>
</comment>
<dbReference type="InterPro" id="IPR000700">
    <property type="entry name" value="PAS-assoc_C"/>
</dbReference>
<dbReference type="SUPFAM" id="SSF47384">
    <property type="entry name" value="Homodimeric domain of signal transducing histidine kinase"/>
    <property type="match status" value="1"/>
</dbReference>
<evidence type="ECO:0000256" key="1">
    <source>
        <dbReference type="ARBA" id="ARBA00000085"/>
    </source>
</evidence>
<dbReference type="AlphaFoldDB" id="A0A916UC61"/>
<keyword evidence="4" id="KW-1003">Cell membrane</keyword>
<keyword evidence="6" id="KW-0808">Transferase</keyword>
<dbReference type="CDD" id="cd00130">
    <property type="entry name" value="PAS"/>
    <property type="match status" value="1"/>
</dbReference>
<dbReference type="InterPro" id="IPR005467">
    <property type="entry name" value="His_kinase_dom"/>
</dbReference>
<evidence type="ECO:0000256" key="2">
    <source>
        <dbReference type="ARBA" id="ARBA00004429"/>
    </source>
</evidence>
<evidence type="ECO:0000256" key="3">
    <source>
        <dbReference type="ARBA" id="ARBA00012438"/>
    </source>
</evidence>
<dbReference type="PROSITE" id="PS50109">
    <property type="entry name" value="HIS_KIN"/>
    <property type="match status" value="1"/>
</dbReference>
<dbReference type="PROSITE" id="PS50113">
    <property type="entry name" value="PAC"/>
    <property type="match status" value="1"/>
</dbReference>
<evidence type="ECO:0000256" key="8">
    <source>
        <dbReference type="ARBA" id="ARBA00022777"/>
    </source>
</evidence>
<dbReference type="CDD" id="cd18774">
    <property type="entry name" value="PDC2_HK_sensor"/>
    <property type="match status" value="1"/>
</dbReference>
<evidence type="ECO:0000256" key="9">
    <source>
        <dbReference type="ARBA" id="ARBA00022989"/>
    </source>
</evidence>
<evidence type="ECO:0000313" key="17">
    <source>
        <dbReference type="EMBL" id="GGC68302.1"/>
    </source>
</evidence>
<evidence type="ECO:0000256" key="7">
    <source>
        <dbReference type="ARBA" id="ARBA00022692"/>
    </source>
</evidence>
<dbReference type="PROSITE" id="PS50112">
    <property type="entry name" value="PAS"/>
    <property type="match status" value="1"/>
</dbReference>
<proteinExistence type="predicted"/>
<evidence type="ECO:0000256" key="12">
    <source>
        <dbReference type="SAM" id="Coils"/>
    </source>
</evidence>
<evidence type="ECO:0000259" key="16">
    <source>
        <dbReference type="PROSITE" id="PS50113"/>
    </source>
</evidence>
<comment type="catalytic activity">
    <reaction evidence="1">
        <text>ATP + protein L-histidine = ADP + protein N-phospho-L-histidine.</text>
        <dbReference type="EC" id="2.7.13.3"/>
    </reaction>
</comment>
<dbReference type="InterPro" id="IPR050736">
    <property type="entry name" value="Sensor_HK_Regulatory"/>
</dbReference>
<dbReference type="Pfam" id="PF02518">
    <property type="entry name" value="HATPase_c"/>
    <property type="match status" value="1"/>
</dbReference>
<protein>
    <recommendedName>
        <fullName evidence="3">histidine kinase</fullName>
        <ecNumber evidence="3">2.7.13.3</ecNumber>
    </recommendedName>
</protein>
<reference evidence="17" key="2">
    <citation type="submission" date="2020-09" db="EMBL/GenBank/DDBJ databases">
        <authorList>
            <person name="Sun Q."/>
            <person name="Zhou Y."/>
        </authorList>
    </citation>
    <scope>NUCLEOTIDE SEQUENCE</scope>
    <source>
        <strain evidence="17">CGMCC 1.10998</strain>
    </source>
</reference>
<accession>A0A916UC61</accession>
<dbReference type="InterPro" id="IPR035965">
    <property type="entry name" value="PAS-like_dom_sf"/>
</dbReference>
<keyword evidence="5" id="KW-0597">Phosphoprotein</keyword>
<dbReference type="Pfam" id="PF08448">
    <property type="entry name" value="PAS_4"/>
    <property type="match status" value="1"/>
</dbReference>
<feature type="domain" description="PAC" evidence="16">
    <location>
        <begin position="480"/>
        <end position="532"/>
    </location>
</feature>
<dbReference type="EC" id="2.7.13.3" evidence="3"/>
<dbReference type="FunFam" id="3.30.565.10:FF:000006">
    <property type="entry name" value="Sensor histidine kinase WalK"/>
    <property type="match status" value="1"/>
</dbReference>
<evidence type="ECO:0000256" key="4">
    <source>
        <dbReference type="ARBA" id="ARBA00022475"/>
    </source>
</evidence>
<dbReference type="Gene3D" id="1.10.287.130">
    <property type="match status" value="1"/>
</dbReference>
<evidence type="ECO:0000259" key="15">
    <source>
        <dbReference type="PROSITE" id="PS50112"/>
    </source>
</evidence>
<dbReference type="InterPro" id="IPR003661">
    <property type="entry name" value="HisK_dim/P_dom"/>
</dbReference>
<keyword evidence="12" id="KW-0175">Coiled coil</keyword>
<evidence type="ECO:0000259" key="14">
    <source>
        <dbReference type="PROSITE" id="PS50109"/>
    </source>
</evidence>
<dbReference type="Gene3D" id="3.30.450.20">
    <property type="entry name" value="PAS domain"/>
    <property type="match status" value="2"/>
</dbReference>
<dbReference type="FunFam" id="1.10.287.130:FF:000001">
    <property type="entry name" value="Two-component sensor histidine kinase"/>
    <property type="match status" value="1"/>
</dbReference>
<keyword evidence="18" id="KW-1185">Reference proteome</keyword>
<dbReference type="InterPro" id="IPR036097">
    <property type="entry name" value="HisK_dim/P_sf"/>
</dbReference>
<dbReference type="SMART" id="SM00387">
    <property type="entry name" value="HATPase_c"/>
    <property type="match status" value="1"/>
</dbReference>
<keyword evidence="9 13" id="KW-1133">Transmembrane helix</keyword>
<evidence type="ECO:0000256" key="11">
    <source>
        <dbReference type="ARBA" id="ARBA00023136"/>
    </source>
</evidence>
<dbReference type="PANTHER" id="PTHR43711">
    <property type="entry name" value="TWO-COMPONENT HISTIDINE KINASE"/>
    <property type="match status" value="1"/>
</dbReference>
<feature type="coiled-coil region" evidence="12">
    <location>
        <begin position="379"/>
        <end position="413"/>
    </location>
</feature>
<dbReference type="CDD" id="cd12914">
    <property type="entry name" value="PDC1_DGC_like"/>
    <property type="match status" value="1"/>
</dbReference>
<feature type="transmembrane region" description="Helical" evidence="13">
    <location>
        <begin position="12"/>
        <end position="35"/>
    </location>
</feature>
<dbReference type="EMBL" id="BMED01000001">
    <property type="protein sequence ID" value="GGC68302.1"/>
    <property type="molecule type" value="Genomic_DNA"/>
</dbReference>
<dbReference type="NCBIfam" id="TIGR00229">
    <property type="entry name" value="sensory_box"/>
    <property type="match status" value="1"/>
</dbReference>
<dbReference type="CDD" id="cd16922">
    <property type="entry name" value="HATPase_EvgS-ArcB-TorS-like"/>
    <property type="match status" value="1"/>
</dbReference>
<dbReference type="Pfam" id="PF00512">
    <property type="entry name" value="HisKA"/>
    <property type="match status" value="1"/>
</dbReference>
<evidence type="ECO:0000256" key="10">
    <source>
        <dbReference type="ARBA" id="ARBA00023012"/>
    </source>
</evidence>
<dbReference type="SUPFAM" id="SSF55785">
    <property type="entry name" value="PYP-like sensor domain (PAS domain)"/>
    <property type="match status" value="1"/>
</dbReference>
<dbReference type="InterPro" id="IPR013656">
    <property type="entry name" value="PAS_4"/>
</dbReference>
<dbReference type="InterPro" id="IPR036890">
    <property type="entry name" value="HATPase_C_sf"/>
</dbReference>
<dbReference type="Gene3D" id="6.10.340.10">
    <property type="match status" value="1"/>
</dbReference>
<reference evidence="17" key="1">
    <citation type="journal article" date="2014" name="Int. J. Syst. Evol. Microbiol.">
        <title>Complete genome sequence of Corynebacterium casei LMG S-19264T (=DSM 44701T), isolated from a smear-ripened cheese.</title>
        <authorList>
            <consortium name="US DOE Joint Genome Institute (JGI-PGF)"/>
            <person name="Walter F."/>
            <person name="Albersmeier A."/>
            <person name="Kalinowski J."/>
            <person name="Ruckert C."/>
        </authorList>
    </citation>
    <scope>NUCLEOTIDE SEQUENCE</scope>
    <source>
        <strain evidence="17">CGMCC 1.10998</strain>
    </source>
</reference>
<keyword evidence="8" id="KW-0418">Kinase</keyword>
<dbReference type="GO" id="GO:0005886">
    <property type="term" value="C:plasma membrane"/>
    <property type="evidence" value="ECO:0007669"/>
    <property type="project" value="UniProtKB-SubCell"/>
</dbReference>
<feature type="domain" description="Histidine kinase" evidence="14">
    <location>
        <begin position="536"/>
        <end position="754"/>
    </location>
</feature>
<feature type="transmembrane region" description="Helical" evidence="13">
    <location>
        <begin position="300"/>
        <end position="319"/>
    </location>
</feature>
<evidence type="ECO:0000256" key="13">
    <source>
        <dbReference type="SAM" id="Phobius"/>
    </source>
</evidence>
<evidence type="ECO:0000256" key="6">
    <source>
        <dbReference type="ARBA" id="ARBA00022679"/>
    </source>
</evidence>
<keyword evidence="7 13" id="KW-0812">Transmembrane</keyword>
<gene>
    <name evidence="17" type="ORF">GCM10011396_14160</name>
</gene>
<dbReference type="InterPro" id="IPR003594">
    <property type="entry name" value="HATPase_dom"/>
</dbReference>
<comment type="caution">
    <text evidence="17">The sequence shown here is derived from an EMBL/GenBank/DDBJ whole genome shotgun (WGS) entry which is preliminary data.</text>
</comment>
<name>A0A916UC61_9BURK</name>
<sequence>MLNFKLPSRPRLTTLLTVSICSTVAVIVLSLLFLVDHFAVDYAKKEAKQRLQQLSWQMRDSLDLVMQKAVGDVSLLAQLSQVKDAKDPKEVGSILDNLQKTFPSYAWIGLANPDGKVFAATHAVLEGQDVSQRPWFKSGKLGLYAGDYHPALLLEKKLPYNADPWRFVDVSIPVLRSDGSSRGIMGVHLSWNWARDLAKNLLAPTDSQYGVEIIVVREDNTVILGPKALEEKKITSQSVELSRSGKTGATEETWADGNSYLTGYSQTGRSKEFPGLKWSILVRQPKEVALQASRQLRHDILLLGSVLGLLLAGIAAILARRLAAPLNELSAAIEKRGKGASGQAIPVVTSFHEAHVLSVILGEMVRNEEQHVLALRKMNEGLESTVAERTREIENKAQELEKALAQQQSTQLRLQAITDNLPSVITYIDAGQRYRFVNAHATSVFGVMPDQMIGKTLEEISGEQAYAVMKPHIQAALQGENISFEMTGIGDNQRNYQYNYIPAKDAAGQVEGFYAMTFDITDRKRVEAMKNEFVSTVSHELRTPLTSINGALKLIVAGVTGEIAPKAKELLTVALRNADRLVRLINDILDIEKIESGNMEFDLKSNPLVPLIKETVAASEAFAEQYGVVMKFEYAGEDLNVKLDRDRFVQVLTNLLSNAIKFSNTGEFVEVLVENKEKTVKVTVADHGSGIPEDFHDKIFQKFSQVDSSNTKKKGGTGLGLNICKTIIEHMHGTIGFHSVAGKGSQFFFELPKE</sequence>
<organism evidence="17 18">
    <name type="scientific">Undibacterium terreum</name>
    <dbReference type="NCBI Taxonomy" id="1224302"/>
    <lineage>
        <taxon>Bacteria</taxon>
        <taxon>Pseudomonadati</taxon>
        <taxon>Pseudomonadota</taxon>
        <taxon>Betaproteobacteria</taxon>
        <taxon>Burkholderiales</taxon>
        <taxon>Oxalobacteraceae</taxon>
        <taxon>Undibacterium</taxon>
    </lineage>
</organism>
<dbReference type="RefSeq" id="WP_188565216.1">
    <property type="nucleotide sequence ID" value="NZ_BMED01000001.1"/>
</dbReference>
<dbReference type="PANTHER" id="PTHR43711:SF1">
    <property type="entry name" value="HISTIDINE KINASE 1"/>
    <property type="match status" value="1"/>
</dbReference>
<dbReference type="GO" id="GO:0000155">
    <property type="term" value="F:phosphorelay sensor kinase activity"/>
    <property type="evidence" value="ECO:0007669"/>
    <property type="project" value="InterPro"/>
</dbReference>
<evidence type="ECO:0000256" key="5">
    <source>
        <dbReference type="ARBA" id="ARBA00022553"/>
    </source>
</evidence>
<keyword evidence="11 13" id="KW-0472">Membrane</keyword>
<dbReference type="SUPFAM" id="SSF55874">
    <property type="entry name" value="ATPase domain of HSP90 chaperone/DNA topoisomerase II/histidine kinase"/>
    <property type="match status" value="1"/>
</dbReference>
<dbReference type="Proteomes" id="UP000637423">
    <property type="component" value="Unassembled WGS sequence"/>
</dbReference>
<dbReference type="Pfam" id="PF02743">
    <property type="entry name" value="dCache_1"/>
    <property type="match status" value="1"/>
</dbReference>
<dbReference type="InterPro" id="IPR033479">
    <property type="entry name" value="dCache_1"/>
</dbReference>
<dbReference type="InterPro" id="IPR004358">
    <property type="entry name" value="Sig_transdc_His_kin-like_C"/>
</dbReference>
<dbReference type="InterPro" id="IPR000014">
    <property type="entry name" value="PAS"/>
</dbReference>
<dbReference type="Gene3D" id="3.30.565.10">
    <property type="entry name" value="Histidine kinase-like ATPase, C-terminal domain"/>
    <property type="match status" value="1"/>
</dbReference>
<keyword evidence="10" id="KW-0902">Two-component regulatory system</keyword>
<dbReference type="PRINTS" id="PR00344">
    <property type="entry name" value="BCTRLSENSOR"/>
</dbReference>
<evidence type="ECO:0000313" key="18">
    <source>
        <dbReference type="Proteomes" id="UP000637423"/>
    </source>
</evidence>
<feature type="domain" description="PAS" evidence="15">
    <location>
        <begin position="410"/>
        <end position="480"/>
    </location>
</feature>